<evidence type="ECO:0000313" key="5">
    <source>
        <dbReference type="EMBL" id="CAG8961778.1"/>
    </source>
</evidence>
<comment type="caution">
    <text evidence="5">The sequence shown here is derived from an EMBL/GenBank/DDBJ whole genome shotgun (WGS) entry which is preliminary data.</text>
</comment>
<dbReference type="Pfam" id="PF04969">
    <property type="entry name" value="CS"/>
    <property type="match status" value="1"/>
</dbReference>
<dbReference type="Proteomes" id="UP000696280">
    <property type="component" value="Unassembled WGS sequence"/>
</dbReference>
<dbReference type="SUPFAM" id="SSF48452">
    <property type="entry name" value="TPR-like"/>
    <property type="match status" value="1"/>
</dbReference>
<dbReference type="PANTHER" id="PTHR45862">
    <property type="entry name" value="PROTEIN SGT1 HOMOLOG"/>
    <property type="match status" value="1"/>
</dbReference>
<proteinExistence type="inferred from homology"/>
<feature type="region of interest" description="Disordered" evidence="2">
    <location>
        <begin position="340"/>
        <end position="380"/>
    </location>
</feature>
<feature type="compositionally biased region" description="Polar residues" evidence="2">
    <location>
        <begin position="345"/>
        <end position="355"/>
    </location>
</feature>
<dbReference type="PROSITE" id="PS51203">
    <property type="entry name" value="CS"/>
    <property type="match status" value="1"/>
</dbReference>
<dbReference type="InterPro" id="IPR044563">
    <property type="entry name" value="Sgt1-like"/>
</dbReference>
<comment type="similarity">
    <text evidence="1">Belongs to the SGT1 family.</text>
</comment>
<dbReference type="InterPro" id="IPR008978">
    <property type="entry name" value="HSP20-like_chaperone"/>
</dbReference>
<evidence type="ECO:0008006" key="7">
    <source>
        <dbReference type="Google" id="ProtNLM"/>
    </source>
</evidence>
<feature type="domain" description="SGS" evidence="3">
    <location>
        <begin position="294"/>
        <end position="380"/>
    </location>
</feature>
<evidence type="ECO:0000313" key="6">
    <source>
        <dbReference type="Proteomes" id="UP000696280"/>
    </source>
</evidence>
<accession>A0A9N9Q050</accession>
<feature type="compositionally biased region" description="Low complexity" evidence="2">
    <location>
        <begin position="270"/>
        <end position="283"/>
    </location>
</feature>
<dbReference type="InterPro" id="IPR007052">
    <property type="entry name" value="CS_dom"/>
</dbReference>
<evidence type="ECO:0000259" key="3">
    <source>
        <dbReference type="PROSITE" id="PS51048"/>
    </source>
</evidence>
<dbReference type="PROSITE" id="PS51048">
    <property type="entry name" value="SGS"/>
    <property type="match status" value="1"/>
</dbReference>
<feature type="domain" description="CS" evidence="4">
    <location>
        <begin position="173"/>
        <end position="265"/>
    </location>
</feature>
<dbReference type="InterPro" id="IPR011990">
    <property type="entry name" value="TPR-like_helical_dom_sf"/>
</dbReference>
<dbReference type="EMBL" id="CAJVRL010000115">
    <property type="protein sequence ID" value="CAG8961778.1"/>
    <property type="molecule type" value="Genomic_DNA"/>
</dbReference>
<feature type="compositionally biased region" description="Basic and acidic residues" evidence="2">
    <location>
        <begin position="302"/>
        <end position="311"/>
    </location>
</feature>
<sequence>MSSHAARGQEALGKSNYPAAIEHLTLALKESPSPLWLIQRSTAYQRTNQHELALEDANNAVIGAVSRARRELIATAEFRRGVALYSLGRLGDARLCFNWARKYNEKEKGLTMWLGKVAKEYDAKGGESAECNKTTVVEVPDQKKEVKKVEKKVEEVKPVTTTAATKTVTATPKEKIRQEWYQSTNSVTIEVFAKGVPKDKAEILIEAGSLEITFPVETSNSTYTYHASPLFSPIDPSKSSFRITPHKIEIILHKTLPGAKWSSLEGTTPIPSTTTPSTIPSSILNPPKVEKAPVYPTSSKSGPKDWEKLGADEEGEEDGAGVDDFFKKLYKDADPDTRRAMMKSYQESNGTSLSTDWKDVGARTFETTPPEGMEAKKFES</sequence>
<gene>
    <name evidence="5" type="ORF">HYFRA_00006321</name>
</gene>
<keyword evidence="6" id="KW-1185">Reference proteome</keyword>
<organism evidence="5 6">
    <name type="scientific">Hymenoscyphus fraxineus</name>
    <dbReference type="NCBI Taxonomy" id="746836"/>
    <lineage>
        <taxon>Eukaryota</taxon>
        <taxon>Fungi</taxon>
        <taxon>Dikarya</taxon>
        <taxon>Ascomycota</taxon>
        <taxon>Pezizomycotina</taxon>
        <taxon>Leotiomycetes</taxon>
        <taxon>Helotiales</taxon>
        <taxon>Helotiaceae</taxon>
        <taxon>Hymenoscyphus</taxon>
    </lineage>
</organism>
<feature type="compositionally biased region" description="Acidic residues" evidence="2">
    <location>
        <begin position="312"/>
        <end position="321"/>
    </location>
</feature>
<feature type="region of interest" description="Disordered" evidence="2">
    <location>
        <begin position="270"/>
        <end position="324"/>
    </location>
</feature>
<dbReference type="InterPro" id="IPR019734">
    <property type="entry name" value="TPR_rpt"/>
</dbReference>
<dbReference type="Gene3D" id="2.60.40.790">
    <property type="match status" value="1"/>
</dbReference>
<reference evidence="5" key="1">
    <citation type="submission" date="2021-07" db="EMBL/GenBank/DDBJ databases">
        <authorList>
            <person name="Durling M."/>
        </authorList>
    </citation>
    <scope>NUCLEOTIDE SEQUENCE</scope>
</reference>
<dbReference type="SMART" id="SM00028">
    <property type="entry name" value="TPR"/>
    <property type="match status" value="2"/>
</dbReference>
<evidence type="ECO:0000256" key="1">
    <source>
        <dbReference type="ARBA" id="ARBA00008509"/>
    </source>
</evidence>
<dbReference type="Gene3D" id="1.25.40.10">
    <property type="entry name" value="Tetratricopeptide repeat domain"/>
    <property type="match status" value="1"/>
</dbReference>
<dbReference type="AlphaFoldDB" id="A0A9N9Q050"/>
<dbReference type="SUPFAM" id="SSF49764">
    <property type="entry name" value="HSP20-like chaperones"/>
    <property type="match status" value="1"/>
</dbReference>
<evidence type="ECO:0000256" key="2">
    <source>
        <dbReference type="SAM" id="MobiDB-lite"/>
    </source>
</evidence>
<dbReference type="GO" id="GO:0051087">
    <property type="term" value="F:protein-folding chaperone binding"/>
    <property type="evidence" value="ECO:0007669"/>
    <property type="project" value="InterPro"/>
</dbReference>
<protein>
    <recommendedName>
        <fullName evidence="7">SGS-domain-containing protein</fullName>
    </recommendedName>
</protein>
<dbReference type="OrthoDB" id="1898560at2759"/>
<name>A0A9N9Q050_9HELO</name>
<dbReference type="CDD" id="cd06466">
    <property type="entry name" value="p23_CS_SGT1_like"/>
    <property type="match status" value="1"/>
</dbReference>
<dbReference type="InterPro" id="IPR007699">
    <property type="entry name" value="SGS_dom"/>
</dbReference>
<dbReference type="Pfam" id="PF05002">
    <property type="entry name" value="SGS"/>
    <property type="match status" value="1"/>
</dbReference>
<evidence type="ECO:0000259" key="4">
    <source>
        <dbReference type="PROSITE" id="PS51203"/>
    </source>
</evidence>